<reference evidence="1 2" key="1">
    <citation type="journal article" date="2019" name="Sci. Rep.">
        <title>Orb-weaving spider Araneus ventricosus genome elucidates the spidroin gene catalogue.</title>
        <authorList>
            <person name="Kono N."/>
            <person name="Nakamura H."/>
            <person name="Ohtoshi R."/>
            <person name="Moran D.A.P."/>
            <person name="Shinohara A."/>
            <person name="Yoshida Y."/>
            <person name="Fujiwara M."/>
            <person name="Mori M."/>
            <person name="Tomita M."/>
            <person name="Arakawa K."/>
        </authorList>
    </citation>
    <scope>NUCLEOTIDE SEQUENCE [LARGE SCALE GENOMIC DNA]</scope>
</reference>
<feature type="non-terminal residue" evidence="1">
    <location>
        <position position="69"/>
    </location>
</feature>
<comment type="caution">
    <text evidence="1">The sequence shown here is derived from an EMBL/GenBank/DDBJ whole genome shotgun (WGS) entry which is preliminary data.</text>
</comment>
<dbReference type="AlphaFoldDB" id="A0A4Y1ZWR7"/>
<evidence type="ECO:0000313" key="2">
    <source>
        <dbReference type="Proteomes" id="UP000499080"/>
    </source>
</evidence>
<evidence type="ECO:0000313" key="1">
    <source>
        <dbReference type="EMBL" id="GBL71927.1"/>
    </source>
</evidence>
<gene>
    <name evidence="1" type="ORF">AVEN_259898_1</name>
</gene>
<dbReference type="EMBL" id="BGPR01078829">
    <property type="protein sequence ID" value="GBL71927.1"/>
    <property type="molecule type" value="Genomic_DNA"/>
</dbReference>
<name>A0A4Y1ZWR7_ARAVE</name>
<dbReference type="Proteomes" id="UP000499080">
    <property type="component" value="Unassembled WGS sequence"/>
</dbReference>
<protein>
    <submittedName>
        <fullName evidence="1">Uncharacterized protein</fullName>
    </submittedName>
</protein>
<proteinExistence type="predicted"/>
<organism evidence="1 2">
    <name type="scientific">Araneus ventricosus</name>
    <name type="common">Orbweaver spider</name>
    <name type="synonym">Epeira ventricosa</name>
    <dbReference type="NCBI Taxonomy" id="182803"/>
    <lineage>
        <taxon>Eukaryota</taxon>
        <taxon>Metazoa</taxon>
        <taxon>Ecdysozoa</taxon>
        <taxon>Arthropoda</taxon>
        <taxon>Chelicerata</taxon>
        <taxon>Arachnida</taxon>
        <taxon>Araneae</taxon>
        <taxon>Araneomorphae</taxon>
        <taxon>Entelegynae</taxon>
        <taxon>Araneoidea</taxon>
        <taxon>Araneidae</taxon>
        <taxon>Araneus</taxon>
    </lineage>
</organism>
<accession>A0A4Y1ZWR7</accession>
<sequence length="69" mass="7812">MECFPLPKRSVSDLNHAVPTVLKVSRKARIDFRKVERVFISVYPHPPTGWGGGNFIILTGFAFSRTLRP</sequence>
<keyword evidence="2" id="KW-1185">Reference proteome</keyword>